<protein>
    <submittedName>
        <fullName evidence="1">Uncharacterized protein</fullName>
    </submittedName>
</protein>
<organism evidence="1 2">
    <name type="scientific">Paenibacillus alginolyticus</name>
    <dbReference type="NCBI Taxonomy" id="59839"/>
    <lineage>
        <taxon>Bacteria</taxon>
        <taxon>Bacillati</taxon>
        <taxon>Bacillota</taxon>
        <taxon>Bacilli</taxon>
        <taxon>Bacillales</taxon>
        <taxon>Paenibacillaceae</taxon>
        <taxon>Paenibacillus</taxon>
    </lineage>
</organism>
<dbReference type="RefSeq" id="WP_154669579.1">
    <property type="nucleotide sequence ID" value="NZ_JAMDMW010000069.1"/>
</dbReference>
<sequence length="55" mass="5853">MNTGMHDKKDLSAADYGVRGLGLGLRRSFPTSQLVFAGACFARAPKKTSQLPITA</sequence>
<comment type="caution">
    <text evidence="1">The sequence shown here is derived from an EMBL/GenBank/DDBJ whole genome shotgun (WGS) entry which is preliminary data.</text>
</comment>
<evidence type="ECO:0000313" key="1">
    <source>
        <dbReference type="EMBL" id="MCY9695544.1"/>
    </source>
</evidence>
<name>A0ABT4GHL3_9BACL</name>
<proteinExistence type="predicted"/>
<keyword evidence="2" id="KW-1185">Reference proteome</keyword>
<dbReference type="EMBL" id="JAMDMX010000076">
    <property type="protein sequence ID" value="MCY9695544.1"/>
    <property type="molecule type" value="Genomic_DNA"/>
</dbReference>
<reference evidence="1 2" key="1">
    <citation type="submission" date="2022-05" db="EMBL/GenBank/DDBJ databases">
        <title>Genome Sequencing of Bee-Associated Microbes.</title>
        <authorList>
            <person name="Dunlap C."/>
        </authorList>
    </citation>
    <scope>NUCLEOTIDE SEQUENCE [LARGE SCALE GENOMIC DNA]</scope>
    <source>
        <strain evidence="1 2">NRRL B-14421</strain>
    </source>
</reference>
<accession>A0ABT4GHL3</accession>
<gene>
    <name evidence="1" type="ORF">M5X19_21950</name>
</gene>
<evidence type="ECO:0000313" key="2">
    <source>
        <dbReference type="Proteomes" id="UP001527099"/>
    </source>
</evidence>
<dbReference type="Proteomes" id="UP001527099">
    <property type="component" value="Unassembled WGS sequence"/>
</dbReference>